<keyword evidence="3" id="KW-1003">Cell membrane</keyword>
<feature type="transmembrane region" description="Helical" evidence="7">
    <location>
        <begin position="368"/>
        <end position="386"/>
    </location>
</feature>
<dbReference type="PANTHER" id="PTHR43045:SF1">
    <property type="entry name" value="SHIKIMATE TRANSPORTER"/>
    <property type="match status" value="1"/>
</dbReference>
<feature type="transmembrane region" description="Helical" evidence="7">
    <location>
        <begin position="56"/>
        <end position="75"/>
    </location>
</feature>
<proteinExistence type="predicted"/>
<dbReference type="InterPro" id="IPR011701">
    <property type="entry name" value="MFS"/>
</dbReference>
<name>A0A8J3HS28_9RICK</name>
<dbReference type="Proteomes" id="UP000637906">
    <property type="component" value="Unassembled WGS sequence"/>
</dbReference>
<dbReference type="EMBL" id="BNGU01000006">
    <property type="protein sequence ID" value="GHM59243.1"/>
    <property type="molecule type" value="Genomic_DNA"/>
</dbReference>
<gene>
    <name evidence="9" type="ORF">sL5_02360</name>
</gene>
<keyword evidence="2" id="KW-0813">Transport</keyword>
<keyword evidence="5 7" id="KW-1133">Transmembrane helix</keyword>
<protein>
    <submittedName>
        <fullName evidence="9">MFS transporter</fullName>
    </submittedName>
</protein>
<evidence type="ECO:0000256" key="2">
    <source>
        <dbReference type="ARBA" id="ARBA00022448"/>
    </source>
</evidence>
<feature type="transmembrane region" description="Helical" evidence="7">
    <location>
        <begin position="248"/>
        <end position="267"/>
    </location>
</feature>
<evidence type="ECO:0000256" key="4">
    <source>
        <dbReference type="ARBA" id="ARBA00022692"/>
    </source>
</evidence>
<feature type="transmembrane region" description="Helical" evidence="7">
    <location>
        <begin position="156"/>
        <end position="175"/>
    </location>
</feature>
<feature type="transmembrane region" description="Helical" evidence="7">
    <location>
        <begin position="276"/>
        <end position="295"/>
    </location>
</feature>
<dbReference type="AlphaFoldDB" id="A0A8J3HS28"/>
<organism evidence="9 10">
    <name type="scientific">Candidatus Mesenet longicola</name>
    <dbReference type="NCBI Taxonomy" id="1892558"/>
    <lineage>
        <taxon>Bacteria</taxon>
        <taxon>Pseudomonadati</taxon>
        <taxon>Pseudomonadota</taxon>
        <taxon>Alphaproteobacteria</taxon>
        <taxon>Rickettsiales</taxon>
        <taxon>Anaplasmataceae</taxon>
        <taxon>Candidatus Mesenet</taxon>
    </lineage>
</organism>
<dbReference type="GO" id="GO:0022857">
    <property type="term" value="F:transmembrane transporter activity"/>
    <property type="evidence" value="ECO:0007669"/>
    <property type="project" value="InterPro"/>
</dbReference>
<evidence type="ECO:0000313" key="10">
    <source>
        <dbReference type="Proteomes" id="UP000637906"/>
    </source>
</evidence>
<keyword evidence="4 7" id="KW-0812">Transmembrane</keyword>
<evidence type="ECO:0000256" key="5">
    <source>
        <dbReference type="ARBA" id="ARBA00022989"/>
    </source>
</evidence>
<feature type="transmembrane region" description="Helical" evidence="7">
    <location>
        <begin position="344"/>
        <end position="362"/>
    </location>
</feature>
<dbReference type="SUPFAM" id="SSF103473">
    <property type="entry name" value="MFS general substrate transporter"/>
    <property type="match status" value="1"/>
</dbReference>
<dbReference type="Gene3D" id="1.20.1250.20">
    <property type="entry name" value="MFS general substrate transporter like domains"/>
    <property type="match status" value="2"/>
</dbReference>
<keyword evidence="6 7" id="KW-0472">Membrane</keyword>
<dbReference type="PROSITE" id="PS50850">
    <property type="entry name" value="MFS"/>
    <property type="match status" value="1"/>
</dbReference>
<comment type="caution">
    <text evidence="9">The sequence shown here is derived from an EMBL/GenBank/DDBJ whole genome shotgun (WGS) entry which is preliminary data.</text>
</comment>
<dbReference type="Pfam" id="PF07690">
    <property type="entry name" value="MFS_1"/>
    <property type="match status" value="1"/>
</dbReference>
<evidence type="ECO:0000256" key="3">
    <source>
        <dbReference type="ARBA" id="ARBA00022475"/>
    </source>
</evidence>
<feature type="transmembrane region" description="Helical" evidence="7">
    <location>
        <begin position="123"/>
        <end position="144"/>
    </location>
</feature>
<feature type="transmembrane region" description="Helical" evidence="7">
    <location>
        <begin position="208"/>
        <end position="228"/>
    </location>
</feature>
<comment type="subcellular location">
    <subcellularLocation>
        <location evidence="1">Cell inner membrane</location>
        <topology evidence="1">Multi-pass membrane protein</topology>
    </subcellularLocation>
</comment>
<dbReference type="InterPro" id="IPR036259">
    <property type="entry name" value="MFS_trans_sf"/>
</dbReference>
<evidence type="ECO:0000256" key="1">
    <source>
        <dbReference type="ARBA" id="ARBA00004429"/>
    </source>
</evidence>
<evidence type="ECO:0000313" key="9">
    <source>
        <dbReference type="EMBL" id="GHM59243.1"/>
    </source>
</evidence>
<keyword evidence="10" id="KW-1185">Reference proteome</keyword>
<sequence>MLFIDLINFISNEFFPKVGVYQNLFKLFGIFALSTIAKPFGAFIFGYIGDRYGRRVSLFISILLISIPSSFISFIPGYEKIGIFASISIILIRIMQGIAFGAEQGSPIYFIEHSADKKNLGMFYGIVGLGKSLGISLAAITIILCKKNTDFNTWGWRLPFVLCFVLGLISAFSRYKLKETLAYQINKSKDNLSKTPISELIKNYKNTLILAIFICMPINLISGFMTFFRALTKERIMHIYATTFVNEITLIIGSILIQIAAIIFGILSDKIGREKVAISCIIVSMLMCCSMLFIAHHCNSYLIISLSVMTLSVIEAGISPLSITVSELFSTKVRFSGINLSRNISSALFEGLTPIICTWFIIKFTGAAGLYIVLCLLIGIIAILKIKPQDKKFDW</sequence>
<dbReference type="PANTHER" id="PTHR43045">
    <property type="entry name" value="SHIKIMATE TRANSPORTER"/>
    <property type="match status" value="1"/>
</dbReference>
<feature type="transmembrane region" description="Helical" evidence="7">
    <location>
        <begin position="81"/>
        <end position="102"/>
    </location>
</feature>
<dbReference type="InterPro" id="IPR020846">
    <property type="entry name" value="MFS_dom"/>
</dbReference>
<feature type="transmembrane region" description="Helical" evidence="7">
    <location>
        <begin position="301"/>
        <end position="323"/>
    </location>
</feature>
<feature type="transmembrane region" description="Helical" evidence="7">
    <location>
        <begin position="27"/>
        <end position="49"/>
    </location>
</feature>
<evidence type="ECO:0000259" key="8">
    <source>
        <dbReference type="PROSITE" id="PS50850"/>
    </source>
</evidence>
<evidence type="ECO:0000256" key="7">
    <source>
        <dbReference type="SAM" id="Phobius"/>
    </source>
</evidence>
<dbReference type="GO" id="GO:0005886">
    <property type="term" value="C:plasma membrane"/>
    <property type="evidence" value="ECO:0007669"/>
    <property type="project" value="UniProtKB-SubCell"/>
</dbReference>
<feature type="domain" description="Major facilitator superfamily (MFS) profile" evidence="8">
    <location>
        <begin position="1"/>
        <end position="391"/>
    </location>
</feature>
<accession>A0A8J3HS28</accession>
<evidence type="ECO:0000256" key="6">
    <source>
        <dbReference type="ARBA" id="ARBA00023136"/>
    </source>
</evidence>
<reference evidence="9 10" key="1">
    <citation type="journal article" date="2021" name="Microb. Ecol.">
        <title>Candidatus Mesenet longicola: Novel Endosymbionts of Brontispa longissima that Induce Cytoplasmic Incompatibility.</title>
        <authorList>
            <person name="Takano S."/>
            <person name="Gotoh Y."/>
            <person name="Hayashi T."/>
        </authorList>
    </citation>
    <scope>NUCLEOTIDE SEQUENCE [LARGE SCALE GENOMIC DNA]</scope>
    <source>
        <strain evidence="9">L5</strain>
    </source>
</reference>